<dbReference type="Proteomes" id="UP000273854">
    <property type="component" value="Unassembled WGS sequence"/>
</dbReference>
<keyword evidence="1" id="KW-0812">Transmembrane</keyword>
<sequence length="69" mass="8003">MSDIFFQLFFEIPLRYICYPIGWPIVRLVTWGKYPKKGAWLKDNWQAGWASATGFVVLVFSLVALFVLS</sequence>
<dbReference type="EMBL" id="RBTP01000066">
    <property type="protein sequence ID" value="RMT78273.1"/>
    <property type="molecule type" value="Genomic_DNA"/>
</dbReference>
<organism evidence="2 3">
    <name type="scientific">Pseudomonas viridiflava</name>
    <name type="common">Phytomonas viridiflava</name>
    <dbReference type="NCBI Taxonomy" id="33069"/>
    <lineage>
        <taxon>Bacteria</taxon>
        <taxon>Pseudomonadati</taxon>
        <taxon>Pseudomonadota</taxon>
        <taxon>Gammaproteobacteria</taxon>
        <taxon>Pseudomonadales</taxon>
        <taxon>Pseudomonadaceae</taxon>
        <taxon>Pseudomonas</taxon>
    </lineage>
</organism>
<name>A0A3M5P2L1_PSEVI</name>
<gene>
    <name evidence="2" type="ORF">ALP40_03594</name>
</gene>
<protein>
    <submittedName>
        <fullName evidence="2">Uncharacterized protein</fullName>
    </submittedName>
</protein>
<evidence type="ECO:0000313" key="2">
    <source>
        <dbReference type="EMBL" id="RMT78273.1"/>
    </source>
</evidence>
<dbReference type="AlphaFoldDB" id="A0A3M5P2L1"/>
<proteinExistence type="predicted"/>
<dbReference type="RefSeq" id="WP_122209971.1">
    <property type="nucleotide sequence ID" value="NZ_JAAMQQ010000003.1"/>
</dbReference>
<comment type="caution">
    <text evidence="2">The sequence shown here is derived from an EMBL/GenBank/DDBJ whole genome shotgun (WGS) entry which is preliminary data.</text>
</comment>
<reference evidence="2 3" key="1">
    <citation type="submission" date="2018-08" db="EMBL/GenBank/DDBJ databases">
        <title>Recombination of ecologically and evolutionarily significant loci maintains genetic cohesion in the Pseudomonas syringae species complex.</title>
        <authorList>
            <person name="Dillon M."/>
            <person name="Thakur S."/>
            <person name="Almeida R.N.D."/>
            <person name="Weir B.S."/>
            <person name="Guttman D.S."/>
        </authorList>
    </citation>
    <scope>NUCLEOTIDE SEQUENCE [LARGE SCALE GENOMIC DNA]</scope>
    <source>
        <strain evidence="2 3">ICMP 19473</strain>
    </source>
</reference>
<accession>A0A3M5P2L1</accession>
<keyword evidence="1" id="KW-1133">Transmembrane helix</keyword>
<dbReference type="OrthoDB" id="7018273at2"/>
<feature type="transmembrane region" description="Helical" evidence="1">
    <location>
        <begin position="47"/>
        <end position="68"/>
    </location>
</feature>
<evidence type="ECO:0000256" key="1">
    <source>
        <dbReference type="SAM" id="Phobius"/>
    </source>
</evidence>
<evidence type="ECO:0000313" key="3">
    <source>
        <dbReference type="Proteomes" id="UP000273854"/>
    </source>
</evidence>
<keyword evidence="1" id="KW-0472">Membrane</keyword>